<evidence type="ECO:0000313" key="6">
    <source>
        <dbReference type="EMBL" id="TMJ02224.1"/>
    </source>
</evidence>
<evidence type="ECO:0000256" key="3">
    <source>
        <dbReference type="ARBA" id="ARBA00022840"/>
    </source>
</evidence>
<keyword evidence="1" id="KW-0547">Nucleotide-binding</keyword>
<dbReference type="Gene3D" id="2.40.100.10">
    <property type="entry name" value="Cyclophilin-like"/>
    <property type="match status" value="2"/>
</dbReference>
<proteinExistence type="predicted"/>
<evidence type="ECO:0000256" key="2">
    <source>
        <dbReference type="ARBA" id="ARBA00022801"/>
    </source>
</evidence>
<keyword evidence="3" id="KW-0067">ATP-binding</keyword>
<protein>
    <submittedName>
        <fullName evidence="6">5-oxoprolinase subunit PxpB</fullName>
        <ecNumber evidence="6">3.5.2.9</ecNumber>
    </submittedName>
</protein>
<feature type="domain" description="Carboxyltransferase" evidence="5">
    <location>
        <begin position="263"/>
        <end position="539"/>
    </location>
</feature>
<dbReference type="Pfam" id="PF02682">
    <property type="entry name" value="CT_C_D"/>
    <property type="match status" value="1"/>
</dbReference>
<dbReference type="NCBIfam" id="TIGR00724">
    <property type="entry name" value="urea_amlyse_rel"/>
    <property type="match status" value="1"/>
</dbReference>
<evidence type="ECO:0000259" key="4">
    <source>
        <dbReference type="SMART" id="SM00796"/>
    </source>
</evidence>
<accession>A0A537L2J9</accession>
<feature type="domain" description="Carboxyltransferase" evidence="4">
    <location>
        <begin position="8"/>
        <end position="207"/>
    </location>
</feature>
<name>A0A537L2J9_9BACT</name>
<comment type="caution">
    <text evidence="6">The sequence shown here is derived from an EMBL/GenBank/DDBJ whole genome shotgun (WGS) entry which is preliminary data.</text>
</comment>
<organism evidence="6 7">
    <name type="scientific">Candidatus Segetimicrobium genomatis</name>
    <dbReference type="NCBI Taxonomy" id="2569760"/>
    <lineage>
        <taxon>Bacteria</taxon>
        <taxon>Bacillati</taxon>
        <taxon>Candidatus Sysuimicrobiota</taxon>
        <taxon>Candidatus Sysuimicrobiia</taxon>
        <taxon>Candidatus Sysuimicrobiales</taxon>
        <taxon>Candidatus Segetimicrobiaceae</taxon>
        <taxon>Candidatus Segetimicrobium</taxon>
    </lineage>
</organism>
<evidence type="ECO:0000259" key="5">
    <source>
        <dbReference type="SMART" id="SM00797"/>
    </source>
</evidence>
<dbReference type="InterPro" id="IPR003778">
    <property type="entry name" value="CT_A_B"/>
</dbReference>
<dbReference type="EMBL" id="VBAJ01000309">
    <property type="protein sequence ID" value="TMJ02224.1"/>
    <property type="molecule type" value="Genomic_DNA"/>
</dbReference>
<dbReference type="AlphaFoldDB" id="A0A537L2J9"/>
<dbReference type="SUPFAM" id="SSF50891">
    <property type="entry name" value="Cyclophilin-like"/>
    <property type="match status" value="2"/>
</dbReference>
<reference evidence="6 7" key="1">
    <citation type="journal article" date="2019" name="Nat. Microbiol.">
        <title>Mediterranean grassland soil C-N compound turnover is dependent on rainfall and depth, and is mediated by genomically divergent microorganisms.</title>
        <authorList>
            <person name="Diamond S."/>
            <person name="Andeer P.F."/>
            <person name="Li Z."/>
            <person name="Crits-Christoph A."/>
            <person name="Burstein D."/>
            <person name="Anantharaman K."/>
            <person name="Lane K.R."/>
            <person name="Thomas B.C."/>
            <person name="Pan C."/>
            <person name="Northen T.R."/>
            <person name="Banfield J.F."/>
        </authorList>
    </citation>
    <scope>NUCLEOTIDE SEQUENCE [LARGE SCALE GENOMIC DNA]</scope>
    <source>
        <strain evidence="6">NP_2</strain>
    </source>
</reference>
<sequence>MTCGSGTASVRLCGDRGLVVELADELSTEINGCVRALGARLRDAPGVLEVVPTLRSLLLVIDPLTADRDRLAGMALQLLSDLRPDHDSAGRLIELPVVYGGDAGPDLDDVAQRSGLTRREAIELHSRQDYRVLMLGFAPGFPYLGVMADLLRSPRLSTPRTRVPAGSVGVADALTGVYPLPTPGGWRLIGRTPQILYDPRNPDPILFRPGDRVRFLPVVSASFPDVPLGSPAPLHPPKRPVFEVRDPGLFTTVQDLGRTGHRNLGLPPAGAMDPSSLQFANLLVGNRPQAAALECTAPGPALRALDEVTVAVTGADLSASLEGREVPLWAPIEMQAGQTLSFGAPRRGMWAYVGVAGGIDIAAVLGSAATYVPGALGGLGGRRLRAGDVVGRGEGPRRSAVPHSMALPIPAGDVAVRVLPGPQDGWFDEASRQRFWQAAFSISVHSDRAGVRLTGPAVPARRVEMLSDGLLPGAIQVPEGGQPIVIMGDGPTTGGYPKPGVVVSADLRLVAQARPGTRVRFVPTTIREAVDALRAWEETLRRMTSD</sequence>
<dbReference type="EC" id="3.5.2.9" evidence="6"/>
<dbReference type="NCBIfam" id="TIGR00370">
    <property type="entry name" value="5-oxoprolinase subunit PxpB"/>
    <property type="match status" value="1"/>
</dbReference>
<dbReference type="InterPro" id="IPR052708">
    <property type="entry name" value="PxpC"/>
</dbReference>
<dbReference type="Proteomes" id="UP000318661">
    <property type="component" value="Unassembled WGS sequence"/>
</dbReference>
<dbReference type="PANTHER" id="PTHR43309">
    <property type="entry name" value="5-OXOPROLINASE SUBUNIT C"/>
    <property type="match status" value="1"/>
</dbReference>
<dbReference type="GO" id="GO:0017168">
    <property type="term" value="F:5-oxoprolinase (ATP-hydrolyzing) activity"/>
    <property type="evidence" value="ECO:0007669"/>
    <property type="project" value="UniProtKB-EC"/>
</dbReference>
<gene>
    <name evidence="6" type="primary">pxpB</name>
    <name evidence="6" type="ORF">E6G99_12345</name>
</gene>
<dbReference type="Gene3D" id="3.30.1360.40">
    <property type="match status" value="1"/>
</dbReference>
<dbReference type="Pfam" id="PF02626">
    <property type="entry name" value="CT_A_B"/>
    <property type="match status" value="1"/>
</dbReference>
<evidence type="ECO:0000256" key="1">
    <source>
        <dbReference type="ARBA" id="ARBA00022741"/>
    </source>
</evidence>
<dbReference type="InterPro" id="IPR010016">
    <property type="entry name" value="PxpB"/>
</dbReference>
<dbReference type="SUPFAM" id="SSF160467">
    <property type="entry name" value="PH0987 N-terminal domain-like"/>
    <property type="match status" value="1"/>
</dbReference>
<dbReference type="SMART" id="SM00797">
    <property type="entry name" value="AHS2"/>
    <property type="match status" value="1"/>
</dbReference>
<dbReference type="SMART" id="SM00796">
    <property type="entry name" value="AHS1"/>
    <property type="match status" value="1"/>
</dbReference>
<evidence type="ECO:0000313" key="7">
    <source>
        <dbReference type="Proteomes" id="UP000318661"/>
    </source>
</evidence>
<keyword evidence="2 6" id="KW-0378">Hydrolase</keyword>
<dbReference type="InterPro" id="IPR003833">
    <property type="entry name" value="CT_C_D"/>
</dbReference>
<dbReference type="GO" id="GO:0005524">
    <property type="term" value="F:ATP binding"/>
    <property type="evidence" value="ECO:0007669"/>
    <property type="project" value="UniProtKB-KW"/>
</dbReference>
<dbReference type="InterPro" id="IPR029000">
    <property type="entry name" value="Cyclophilin-like_dom_sf"/>
</dbReference>
<dbReference type="PANTHER" id="PTHR43309:SF3">
    <property type="entry name" value="5-OXOPROLINASE SUBUNIT C"/>
    <property type="match status" value="1"/>
</dbReference>